<dbReference type="PRINTS" id="PR00723">
    <property type="entry name" value="SUBTILISIN"/>
</dbReference>
<dbReference type="Gene3D" id="3.50.30.30">
    <property type="match status" value="1"/>
</dbReference>
<feature type="active site" description="Charge relay system" evidence="6 7">
    <location>
        <position position="199"/>
    </location>
</feature>
<feature type="active site" description="Charge relay system" evidence="6 7">
    <location>
        <position position="269"/>
    </location>
</feature>
<dbReference type="Pfam" id="PF05922">
    <property type="entry name" value="Inhibitor_I9"/>
    <property type="match status" value="1"/>
</dbReference>
<dbReference type="InterPro" id="IPR034197">
    <property type="entry name" value="Peptidases_S8_3"/>
</dbReference>
<dbReference type="CDD" id="cd04852">
    <property type="entry name" value="Peptidases_S8_3"/>
    <property type="match status" value="1"/>
</dbReference>
<evidence type="ECO:0000256" key="2">
    <source>
        <dbReference type="ARBA" id="ARBA00022670"/>
    </source>
</evidence>
<dbReference type="InterPro" id="IPR037045">
    <property type="entry name" value="S8pro/Inhibitor_I9_sf"/>
</dbReference>
<dbReference type="SUPFAM" id="SSF52743">
    <property type="entry name" value="Subtilisin-like"/>
    <property type="match status" value="1"/>
</dbReference>
<dbReference type="InterPro" id="IPR036852">
    <property type="entry name" value="Peptidase_S8/S53_dom_sf"/>
</dbReference>
<gene>
    <name evidence="12" type="ORF">PAHAL_5G127100</name>
</gene>
<protein>
    <submittedName>
        <fullName evidence="12">Uncharacterized protein</fullName>
    </submittedName>
</protein>
<dbReference type="EMBL" id="CM008050">
    <property type="protein sequence ID" value="PAN28057.2"/>
    <property type="molecule type" value="Genomic_DNA"/>
</dbReference>
<feature type="active site" description="Charge relay system" evidence="6 7">
    <location>
        <position position="589"/>
    </location>
</feature>
<keyword evidence="5 7" id="KW-0720">Serine protease</keyword>
<dbReference type="FunFam" id="3.30.70.80:FF:000002">
    <property type="entry name" value="Subtilisin-like protease SBT5.3"/>
    <property type="match status" value="1"/>
</dbReference>
<evidence type="ECO:0000256" key="3">
    <source>
        <dbReference type="ARBA" id="ARBA00022729"/>
    </source>
</evidence>
<keyword evidence="8" id="KW-0812">Transmembrane</keyword>
<dbReference type="Pfam" id="PF17766">
    <property type="entry name" value="fn3_6"/>
    <property type="match status" value="1"/>
</dbReference>
<evidence type="ECO:0000256" key="5">
    <source>
        <dbReference type="ARBA" id="ARBA00022825"/>
    </source>
</evidence>
<keyword evidence="8" id="KW-1133">Transmembrane helix</keyword>
<organism evidence="12">
    <name type="scientific">Panicum hallii</name>
    <dbReference type="NCBI Taxonomy" id="206008"/>
    <lineage>
        <taxon>Eukaryota</taxon>
        <taxon>Viridiplantae</taxon>
        <taxon>Streptophyta</taxon>
        <taxon>Embryophyta</taxon>
        <taxon>Tracheophyta</taxon>
        <taxon>Spermatophyta</taxon>
        <taxon>Magnoliopsida</taxon>
        <taxon>Liliopsida</taxon>
        <taxon>Poales</taxon>
        <taxon>Poaceae</taxon>
        <taxon>PACMAD clade</taxon>
        <taxon>Panicoideae</taxon>
        <taxon>Panicodae</taxon>
        <taxon>Paniceae</taxon>
        <taxon>Panicinae</taxon>
        <taxon>Panicum</taxon>
        <taxon>Panicum sect. Panicum</taxon>
    </lineage>
</organism>
<dbReference type="Proteomes" id="UP000243499">
    <property type="component" value="Chromosome 5"/>
</dbReference>
<name>A0A2S3HR49_9POAL</name>
<dbReference type="PROSITE" id="PS51892">
    <property type="entry name" value="SUBTILASE"/>
    <property type="match status" value="1"/>
</dbReference>
<evidence type="ECO:0000259" key="11">
    <source>
        <dbReference type="Pfam" id="PF17766"/>
    </source>
</evidence>
<dbReference type="FunFam" id="3.50.30.30:FF:000005">
    <property type="entry name" value="subtilisin-like protease SBT1.5"/>
    <property type="match status" value="1"/>
</dbReference>
<dbReference type="Pfam" id="PF00082">
    <property type="entry name" value="Peptidase_S8"/>
    <property type="match status" value="1"/>
</dbReference>
<dbReference type="CDD" id="cd02120">
    <property type="entry name" value="PA_subtilisin_like"/>
    <property type="match status" value="1"/>
</dbReference>
<accession>A0A2S3HR49</accession>
<evidence type="ECO:0000256" key="7">
    <source>
        <dbReference type="PROSITE-ProRule" id="PRU01240"/>
    </source>
</evidence>
<evidence type="ECO:0000313" key="12">
    <source>
        <dbReference type="EMBL" id="PAN28057.2"/>
    </source>
</evidence>
<dbReference type="Gene3D" id="3.40.50.200">
    <property type="entry name" value="Peptidase S8/S53 domain"/>
    <property type="match status" value="1"/>
</dbReference>
<keyword evidence="4 7" id="KW-0378">Hydrolase</keyword>
<dbReference type="AlphaFoldDB" id="A0A2S3HR49"/>
<dbReference type="Gramene" id="PAN28057">
    <property type="protein sequence ID" value="PAN28057"/>
    <property type="gene ID" value="PAHAL_5G127100"/>
</dbReference>
<feature type="transmembrane region" description="Helical" evidence="8">
    <location>
        <begin position="61"/>
        <end position="79"/>
    </location>
</feature>
<evidence type="ECO:0000259" key="10">
    <source>
        <dbReference type="Pfam" id="PF05922"/>
    </source>
</evidence>
<evidence type="ECO:0000256" key="8">
    <source>
        <dbReference type="SAM" id="Phobius"/>
    </source>
</evidence>
<dbReference type="PANTHER" id="PTHR10795">
    <property type="entry name" value="PROPROTEIN CONVERTASE SUBTILISIN/KEXIN"/>
    <property type="match status" value="1"/>
</dbReference>
<keyword evidence="2 7" id="KW-0645">Protease</keyword>
<dbReference type="Gene3D" id="2.60.40.2310">
    <property type="match status" value="1"/>
</dbReference>
<feature type="transmembrane region" description="Helical" evidence="8">
    <location>
        <begin position="23"/>
        <end position="40"/>
    </location>
</feature>
<feature type="domain" description="Subtilisin-like protease fibronectin type-III" evidence="11">
    <location>
        <begin position="694"/>
        <end position="787"/>
    </location>
</feature>
<evidence type="ECO:0000259" key="9">
    <source>
        <dbReference type="Pfam" id="PF00082"/>
    </source>
</evidence>
<dbReference type="FunFam" id="3.40.50.200:FF:000006">
    <property type="entry name" value="Subtilisin-like protease SBT1.5"/>
    <property type="match status" value="1"/>
</dbReference>
<dbReference type="InterPro" id="IPR045051">
    <property type="entry name" value="SBT"/>
</dbReference>
<evidence type="ECO:0000256" key="4">
    <source>
        <dbReference type="ARBA" id="ARBA00022801"/>
    </source>
</evidence>
<dbReference type="Gene3D" id="3.30.70.80">
    <property type="entry name" value="Peptidase S8 propeptide/proteinase inhibitor I9"/>
    <property type="match status" value="1"/>
</dbReference>
<evidence type="ECO:0000256" key="6">
    <source>
        <dbReference type="PIRSR" id="PIRSR615500-1"/>
    </source>
</evidence>
<dbReference type="PROSITE" id="PS00138">
    <property type="entry name" value="SUBTILASE_SER"/>
    <property type="match status" value="1"/>
</dbReference>
<feature type="domain" description="Peptidase S8/S53" evidence="9">
    <location>
        <begin position="190"/>
        <end position="625"/>
    </location>
</feature>
<dbReference type="InterPro" id="IPR041469">
    <property type="entry name" value="Subtilisin-like_FN3"/>
</dbReference>
<dbReference type="InterPro" id="IPR010259">
    <property type="entry name" value="S8pro/Inhibitor_I9"/>
</dbReference>
<comment type="similarity">
    <text evidence="1 7">Belongs to the peptidase S8 family.</text>
</comment>
<proteinExistence type="inferred from homology"/>
<sequence length="800" mass="85473">MVNGSLVATCEVLQYSFYVDQDNIQTLLLLHAYHAGLYFNRTYPINKTTRKSMGLYSSSRVPASSALLLCFCVLLLAGVHGGSRRLYIVYLGDVKHGHPNDVIASHHDLLSDVLGSKEDSVASLVHNYKHGFSGFAAMLTEEQAKQLAESPEVISVEPSRSYTATTTRSWDFLGLGYQTPGDLLREGRYGEDIIIGVVDSGIWPESRSFSDQGYGPVPSRWRGKCEVGQSWDGNNCSRKIIGARFYSAGIDEEVLKADYLSARDGMSGHGTHTASTAAGSVVEGASFHGLAAGVARGGAPHARIAVYKSLWGPRAQGSSTTILAAIDDAIHDGVDVLSLSIGGGGPDDKDSFGMLHAVQKGIAVVYSAGNDGPRPQTVGNTAPWVITVAASTIDRSFPTVITLGNKQQIAGQSLYYQDKNSARSSFRNLTTGVGDLSCTEEALNGTDLKGKTVMCFPEDGKLALTPLWEFQSALQNVRKAGGSGLVFAQYTTDILGNTANCGGIACVLVDLDTGYQILEYMGSASSPVAKIEPARSFTSKEILAPKVAAFSSRGPSIYNADVIKPDIAAPGANIIAARGNSYMFASGTSMAAPHVSGIVALLKALYPQWSPAALKSAIITTASVTDEHGMPILANGLPRKIADPFDFGGGHINPNRAADPGLIYDIDPNDYNIFSCIMKRSASCNTTVVPGHLLNLPSISVPDLRYPVTVSRTVTNVGEVDAVYHIAIESPVGVRMEVEPSVLVFNAANKVQTFKVKLSPMWMFQGDYTFGSLTWYNDQRTVRIPVAARITIHDFFADVA</sequence>
<dbReference type="FunFam" id="2.60.40.2310:FF:000001">
    <property type="entry name" value="Subtilisin-like protease SBT1.5"/>
    <property type="match status" value="1"/>
</dbReference>
<dbReference type="InterPro" id="IPR023828">
    <property type="entry name" value="Peptidase_S8_Ser-AS"/>
</dbReference>
<reference evidence="12" key="1">
    <citation type="submission" date="2018-04" db="EMBL/GenBank/DDBJ databases">
        <title>WGS assembly of Panicum hallii.</title>
        <authorList>
            <person name="Lovell J."/>
            <person name="Jenkins J."/>
            <person name="Lowry D."/>
            <person name="Mamidi S."/>
            <person name="Sreedasyam A."/>
            <person name="Weng X."/>
            <person name="Barry K."/>
            <person name="Bonette J."/>
            <person name="Campitelli B."/>
            <person name="Daum C."/>
            <person name="Gordon S."/>
            <person name="Gould B."/>
            <person name="Lipzen A."/>
            <person name="Macqueen A."/>
            <person name="Palacio-Mejia J."/>
            <person name="Plott C."/>
            <person name="Shakirov E."/>
            <person name="Shu S."/>
            <person name="Yoshinaga Y."/>
            <person name="Zane M."/>
            <person name="Rokhsar D."/>
            <person name="Grimwood J."/>
            <person name="Schmutz J."/>
            <person name="Juenger T."/>
        </authorList>
    </citation>
    <scope>NUCLEOTIDE SEQUENCE [LARGE SCALE GENOMIC DNA]</scope>
    <source>
        <strain evidence="12">FIL2</strain>
    </source>
</reference>
<keyword evidence="3" id="KW-0732">Signal</keyword>
<dbReference type="InterPro" id="IPR000209">
    <property type="entry name" value="Peptidase_S8/S53_dom"/>
</dbReference>
<dbReference type="GO" id="GO:0004252">
    <property type="term" value="F:serine-type endopeptidase activity"/>
    <property type="evidence" value="ECO:0007669"/>
    <property type="project" value="UniProtKB-UniRule"/>
</dbReference>
<keyword evidence="8" id="KW-0472">Membrane</keyword>
<feature type="domain" description="Inhibitor I9" evidence="10">
    <location>
        <begin position="87"/>
        <end position="163"/>
    </location>
</feature>
<dbReference type="InterPro" id="IPR015500">
    <property type="entry name" value="Peptidase_S8_subtilisin-rel"/>
</dbReference>
<dbReference type="GO" id="GO:0006508">
    <property type="term" value="P:proteolysis"/>
    <property type="evidence" value="ECO:0007669"/>
    <property type="project" value="UniProtKB-KW"/>
</dbReference>
<evidence type="ECO:0000256" key="1">
    <source>
        <dbReference type="ARBA" id="ARBA00011073"/>
    </source>
</evidence>